<name>A0A0U5GDR5_XANCI</name>
<dbReference type="EMBL" id="CCXZ01000174">
    <property type="protein sequence ID" value="CEG18235.1"/>
    <property type="molecule type" value="Genomic_DNA"/>
</dbReference>
<organism evidence="2 3">
    <name type="scientific">Xanthomonas citri pv. citri</name>
    <dbReference type="NCBI Taxonomy" id="611301"/>
    <lineage>
        <taxon>Bacteria</taxon>
        <taxon>Pseudomonadati</taxon>
        <taxon>Pseudomonadota</taxon>
        <taxon>Gammaproteobacteria</taxon>
        <taxon>Lysobacterales</taxon>
        <taxon>Lysobacteraceae</taxon>
        <taxon>Xanthomonas</taxon>
    </lineage>
</organism>
<evidence type="ECO:0000256" key="1">
    <source>
        <dbReference type="SAM" id="MobiDB-lite"/>
    </source>
</evidence>
<dbReference type="Proteomes" id="UP000052230">
    <property type="component" value="Unassembled WGS sequence"/>
</dbReference>
<sequence>MMTAKKGKDAIQHDDVSGLFARLGTPASQGYRDFAYTQLSPRTCGLTQAHAPAAVEPITVAPDAVQPPVGGGSADAELGNAGHRPGARACLATRRDRSRSGAGCARPAAQVASARRTGAARRAAGRSARADAVGALVPAPVAGRCAQLRAKPAQAPAFALTCCPLFPAAGAHALAACCAARRHA</sequence>
<accession>A0A0U5GDR5</accession>
<protein>
    <submittedName>
        <fullName evidence="2">Uncharacterized protein</fullName>
    </submittedName>
</protein>
<dbReference type="AlphaFoldDB" id="A0A0U5GDR5"/>
<evidence type="ECO:0000313" key="3">
    <source>
        <dbReference type="Proteomes" id="UP000052230"/>
    </source>
</evidence>
<gene>
    <name evidence="2" type="ORF">XAC3562_770003</name>
</gene>
<comment type="caution">
    <text evidence="2">The sequence shown here is derived from an EMBL/GenBank/DDBJ whole genome shotgun (WGS) entry which is preliminary data.</text>
</comment>
<reference evidence="2 3" key="1">
    <citation type="submission" date="2014-09" db="EMBL/GenBank/DDBJ databases">
        <authorList>
            <person name="Regsiter A."/>
        </authorList>
    </citation>
    <scope>NUCLEOTIDE SEQUENCE [LARGE SCALE GENOMIC DNA]</scope>
</reference>
<feature type="region of interest" description="Disordered" evidence="1">
    <location>
        <begin position="62"/>
        <end position="81"/>
    </location>
</feature>
<proteinExistence type="predicted"/>
<evidence type="ECO:0000313" key="2">
    <source>
        <dbReference type="EMBL" id="CEG18235.1"/>
    </source>
</evidence>
<keyword evidence="3" id="KW-1185">Reference proteome</keyword>